<dbReference type="EMBL" id="MU006780">
    <property type="protein sequence ID" value="KAF2643077.1"/>
    <property type="molecule type" value="Genomic_DNA"/>
</dbReference>
<dbReference type="Proteomes" id="UP000799753">
    <property type="component" value="Unassembled WGS sequence"/>
</dbReference>
<evidence type="ECO:0000256" key="1">
    <source>
        <dbReference type="SAM" id="MobiDB-lite"/>
    </source>
</evidence>
<dbReference type="OrthoDB" id="2121326at2759"/>
<sequence length="125" mass="12939">MATNNSTTTAPSTTTPASTPSTPSAPSSLLTFFALYLTTLFSLDTWAAARNSPYRAPSANSIYYRPANVTPARDSYQGQMHGQGRYGPGSGSEGSGRGVGRLPQARDSRPPLKMGGSAACGACMT</sequence>
<keyword evidence="3" id="KW-1185">Reference proteome</keyword>
<name>A0A6A6S747_9PLEO</name>
<feature type="region of interest" description="Disordered" evidence="1">
    <location>
        <begin position="72"/>
        <end position="125"/>
    </location>
</feature>
<gene>
    <name evidence="2" type="ORF">P280DRAFT_421593</name>
</gene>
<dbReference type="AlphaFoldDB" id="A0A6A6S747"/>
<protein>
    <submittedName>
        <fullName evidence="2">Uncharacterized protein</fullName>
    </submittedName>
</protein>
<proteinExistence type="predicted"/>
<evidence type="ECO:0000313" key="2">
    <source>
        <dbReference type="EMBL" id="KAF2643077.1"/>
    </source>
</evidence>
<organism evidence="2 3">
    <name type="scientific">Massarina eburnea CBS 473.64</name>
    <dbReference type="NCBI Taxonomy" id="1395130"/>
    <lineage>
        <taxon>Eukaryota</taxon>
        <taxon>Fungi</taxon>
        <taxon>Dikarya</taxon>
        <taxon>Ascomycota</taxon>
        <taxon>Pezizomycotina</taxon>
        <taxon>Dothideomycetes</taxon>
        <taxon>Pleosporomycetidae</taxon>
        <taxon>Pleosporales</taxon>
        <taxon>Massarineae</taxon>
        <taxon>Massarinaceae</taxon>
        <taxon>Massarina</taxon>
    </lineage>
</organism>
<reference evidence="2" key="1">
    <citation type="journal article" date="2020" name="Stud. Mycol.">
        <title>101 Dothideomycetes genomes: a test case for predicting lifestyles and emergence of pathogens.</title>
        <authorList>
            <person name="Haridas S."/>
            <person name="Albert R."/>
            <person name="Binder M."/>
            <person name="Bloem J."/>
            <person name="Labutti K."/>
            <person name="Salamov A."/>
            <person name="Andreopoulos B."/>
            <person name="Baker S."/>
            <person name="Barry K."/>
            <person name="Bills G."/>
            <person name="Bluhm B."/>
            <person name="Cannon C."/>
            <person name="Castanera R."/>
            <person name="Culley D."/>
            <person name="Daum C."/>
            <person name="Ezra D."/>
            <person name="Gonzalez J."/>
            <person name="Henrissat B."/>
            <person name="Kuo A."/>
            <person name="Liang C."/>
            <person name="Lipzen A."/>
            <person name="Lutzoni F."/>
            <person name="Magnuson J."/>
            <person name="Mondo S."/>
            <person name="Nolan M."/>
            <person name="Ohm R."/>
            <person name="Pangilinan J."/>
            <person name="Park H.-J."/>
            <person name="Ramirez L."/>
            <person name="Alfaro M."/>
            <person name="Sun H."/>
            <person name="Tritt A."/>
            <person name="Yoshinaga Y."/>
            <person name="Zwiers L.-H."/>
            <person name="Turgeon B."/>
            <person name="Goodwin S."/>
            <person name="Spatafora J."/>
            <person name="Crous P."/>
            <person name="Grigoriev I."/>
        </authorList>
    </citation>
    <scope>NUCLEOTIDE SEQUENCE</scope>
    <source>
        <strain evidence="2">CBS 473.64</strain>
    </source>
</reference>
<feature type="compositionally biased region" description="Gly residues" evidence="1">
    <location>
        <begin position="84"/>
        <end position="99"/>
    </location>
</feature>
<evidence type="ECO:0000313" key="3">
    <source>
        <dbReference type="Proteomes" id="UP000799753"/>
    </source>
</evidence>
<accession>A0A6A6S747</accession>
<feature type="region of interest" description="Disordered" evidence="1">
    <location>
        <begin position="1"/>
        <end position="25"/>
    </location>
</feature>